<feature type="signal peptide" evidence="1">
    <location>
        <begin position="1"/>
        <end position="25"/>
    </location>
</feature>
<evidence type="ECO:0000313" key="2">
    <source>
        <dbReference type="EMBL" id="KIO33376.1"/>
    </source>
</evidence>
<accession>A0A0C3QV43</accession>
<sequence>MDLATVALIVVGLLFLVCIAAFALAECNSILPQYRSHVVPTVVAVPTHHPQLQQTIRTIQSAINALIIYANNSRHLGPLIQMVHIVISLARLIRVPPIHLSSFAVVEETNTATSTTCPEVLLDHFVTEPSRTARIQNGRSLRSDLVFPTSLNEIYLPNLSAAIGTPAIIIASGNPSVLPQSETSSVLSAPRFSTSQPAVH</sequence>
<dbReference type="EMBL" id="KN822949">
    <property type="protein sequence ID" value="KIO33376.1"/>
    <property type="molecule type" value="Genomic_DNA"/>
</dbReference>
<feature type="chain" id="PRO_5002169149" evidence="1">
    <location>
        <begin position="26"/>
        <end position="200"/>
    </location>
</feature>
<dbReference type="AlphaFoldDB" id="A0A0C3QV43"/>
<reference evidence="3" key="2">
    <citation type="submission" date="2015-01" db="EMBL/GenBank/DDBJ databases">
        <title>Evolutionary Origins and Diversification of the Mycorrhizal Mutualists.</title>
        <authorList>
            <consortium name="DOE Joint Genome Institute"/>
            <consortium name="Mycorrhizal Genomics Consortium"/>
            <person name="Kohler A."/>
            <person name="Kuo A."/>
            <person name="Nagy L.G."/>
            <person name="Floudas D."/>
            <person name="Copeland A."/>
            <person name="Barry K.W."/>
            <person name="Cichocki N."/>
            <person name="Veneault-Fourrey C."/>
            <person name="LaButti K."/>
            <person name="Lindquist E.A."/>
            <person name="Lipzen A."/>
            <person name="Lundell T."/>
            <person name="Morin E."/>
            <person name="Murat C."/>
            <person name="Riley R."/>
            <person name="Ohm R."/>
            <person name="Sun H."/>
            <person name="Tunlid A."/>
            <person name="Henrissat B."/>
            <person name="Grigoriev I.V."/>
            <person name="Hibbett D.S."/>
            <person name="Martin F."/>
        </authorList>
    </citation>
    <scope>NUCLEOTIDE SEQUENCE [LARGE SCALE GENOMIC DNA]</scope>
    <source>
        <strain evidence="3">MUT 4182</strain>
    </source>
</reference>
<protein>
    <submittedName>
        <fullName evidence="2">Uncharacterized protein</fullName>
    </submittedName>
</protein>
<keyword evidence="1" id="KW-0732">Signal</keyword>
<reference evidence="2 3" key="1">
    <citation type="submission" date="2014-04" db="EMBL/GenBank/DDBJ databases">
        <authorList>
            <consortium name="DOE Joint Genome Institute"/>
            <person name="Kuo A."/>
            <person name="Girlanda M."/>
            <person name="Perotto S."/>
            <person name="Kohler A."/>
            <person name="Nagy L.G."/>
            <person name="Floudas D."/>
            <person name="Copeland A."/>
            <person name="Barry K.W."/>
            <person name="Cichocki N."/>
            <person name="Veneault-Fourrey C."/>
            <person name="LaButti K."/>
            <person name="Lindquist E.A."/>
            <person name="Lipzen A."/>
            <person name="Lundell T."/>
            <person name="Morin E."/>
            <person name="Murat C."/>
            <person name="Sun H."/>
            <person name="Tunlid A."/>
            <person name="Henrissat B."/>
            <person name="Grigoriev I.V."/>
            <person name="Hibbett D.S."/>
            <person name="Martin F."/>
            <person name="Nordberg H.P."/>
            <person name="Cantor M.N."/>
            <person name="Hua S.X."/>
        </authorList>
    </citation>
    <scope>NUCLEOTIDE SEQUENCE [LARGE SCALE GENOMIC DNA]</scope>
    <source>
        <strain evidence="2 3">MUT 4182</strain>
    </source>
</reference>
<dbReference type="Proteomes" id="UP000054248">
    <property type="component" value="Unassembled WGS sequence"/>
</dbReference>
<name>A0A0C3QV43_9AGAM</name>
<proteinExistence type="predicted"/>
<dbReference type="HOGENOM" id="CLU_1379038_0_0_1"/>
<keyword evidence="3" id="KW-1185">Reference proteome</keyword>
<organism evidence="2 3">
    <name type="scientific">Tulasnella calospora MUT 4182</name>
    <dbReference type="NCBI Taxonomy" id="1051891"/>
    <lineage>
        <taxon>Eukaryota</taxon>
        <taxon>Fungi</taxon>
        <taxon>Dikarya</taxon>
        <taxon>Basidiomycota</taxon>
        <taxon>Agaricomycotina</taxon>
        <taxon>Agaricomycetes</taxon>
        <taxon>Cantharellales</taxon>
        <taxon>Tulasnellaceae</taxon>
        <taxon>Tulasnella</taxon>
    </lineage>
</organism>
<gene>
    <name evidence="2" type="ORF">M407DRAFT_17924</name>
</gene>
<dbReference type="OrthoDB" id="3307480at2759"/>
<evidence type="ECO:0000256" key="1">
    <source>
        <dbReference type="SAM" id="SignalP"/>
    </source>
</evidence>
<evidence type="ECO:0000313" key="3">
    <source>
        <dbReference type="Proteomes" id="UP000054248"/>
    </source>
</evidence>